<evidence type="ECO:0000256" key="5">
    <source>
        <dbReference type="ARBA" id="ARBA00023134"/>
    </source>
</evidence>
<dbReference type="InterPro" id="IPR036671">
    <property type="entry name" value="DPH_MB_sf"/>
</dbReference>
<comment type="caution">
    <text evidence="8">The sequence shown here is derived from an EMBL/GenBank/DDBJ whole genome shotgun (WGS) entry which is preliminary data.</text>
</comment>
<dbReference type="Pfam" id="PF00226">
    <property type="entry name" value="DnaJ"/>
    <property type="match status" value="1"/>
</dbReference>
<keyword evidence="4" id="KW-0408">Iron</keyword>
<evidence type="ECO:0000259" key="6">
    <source>
        <dbReference type="PROSITE" id="PS50076"/>
    </source>
</evidence>
<dbReference type="Pfam" id="PF05207">
    <property type="entry name" value="Zn_ribbon_CSL"/>
    <property type="match status" value="1"/>
</dbReference>
<keyword evidence="2" id="KW-0479">Metal-binding</keyword>
<evidence type="ECO:0000256" key="1">
    <source>
        <dbReference type="ARBA" id="ARBA00006169"/>
    </source>
</evidence>
<dbReference type="Gene3D" id="3.10.660.10">
    <property type="entry name" value="DPH Zinc finger"/>
    <property type="match status" value="1"/>
</dbReference>
<name>A0A8S1HCD6_9PELO</name>
<dbReference type="InterPro" id="IPR007872">
    <property type="entry name" value="DPH_MB_dom"/>
</dbReference>
<comment type="similarity">
    <text evidence="1">Belongs to the DPH4 family.</text>
</comment>
<dbReference type="InterPro" id="IPR001623">
    <property type="entry name" value="DnaJ_domain"/>
</dbReference>
<evidence type="ECO:0000256" key="3">
    <source>
        <dbReference type="ARBA" id="ARBA00022741"/>
    </source>
</evidence>
<evidence type="ECO:0008006" key="10">
    <source>
        <dbReference type="Google" id="ProtNLM"/>
    </source>
</evidence>
<dbReference type="EMBL" id="CAJGYM010000029">
    <property type="protein sequence ID" value="CAD6192732.1"/>
    <property type="molecule type" value="Genomic_DNA"/>
</dbReference>
<evidence type="ECO:0000256" key="4">
    <source>
        <dbReference type="ARBA" id="ARBA00023004"/>
    </source>
</evidence>
<accession>A0A8S1HCD6</accession>
<evidence type="ECO:0000313" key="8">
    <source>
        <dbReference type="EMBL" id="CAD6192732.1"/>
    </source>
</evidence>
<proteinExistence type="inferred from homology"/>
<keyword evidence="5" id="KW-0342">GTP-binding</keyword>
<feature type="domain" description="DPH-type MB" evidence="7">
    <location>
        <begin position="67"/>
        <end position="133"/>
    </location>
</feature>
<dbReference type="Proteomes" id="UP000835052">
    <property type="component" value="Unassembled WGS sequence"/>
</dbReference>
<gene>
    <name evidence="8" type="ORF">CAUJ_LOCUS8651</name>
</gene>
<reference evidence="8" key="1">
    <citation type="submission" date="2020-10" db="EMBL/GenBank/DDBJ databases">
        <authorList>
            <person name="Kikuchi T."/>
        </authorList>
    </citation>
    <scope>NUCLEOTIDE SEQUENCE</scope>
    <source>
        <strain evidence="8">NKZ352</strain>
    </source>
</reference>
<dbReference type="SMART" id="SM00175">
    <property type="entry name" value="RAB"/>
    <property type="match status" value="1"/>
</dbReference>
<keyword evidence="3" id="KW-0547">Nucleotide-binding</keyword>
<dbReference type="PANTHER" id="PTHR24073">
    <property type="entry name" value="DRAB5-RELATED"/>
    <property type="match status" value="1"/>
</dbReference>
<dbReference type="OrthoDB" id="5914890at2759"/>
<dbReference type="AlphaFoldDB" id="A0A8S1HCD6"/>
<protein>
    <recommendedName>
        <fullName evidence="10">J domain-containing protein</fullName>
    </recommendedName>
</protein>
<dbReference type="InterPro" id="IPR036869">
    <property type="entry name" value="J_dom_sf"/>
</dbReference>
<dbReference type="PROSITE" id="PS50076">
    <property type="entry name" value="DNAJ_2"/>
    <property type="match status" value="1"/>
</dbReference>
<dbReference type="SUPFAM" id="SSF52540">
    <property type="entry name" value="P-loop containing nucleoside triphosphate hydrolases"/>
    <property type="match status" value="1"/>
</dbReference>
<dbReference type="Gene3D" id="3.40.50.300">
    <property type="entry name" value="P-loop containing nucleotide triphosphate hydrolases"/>
    <property type="match status" value="1"/>
</dbReference>
<evidence type="ECO:0000313" key="9">
    <source>
        <dbReference type="Proteomes" id="UP000835052"/>
    </source>
</evidence>
<keyword evidence="9" id="KW-1185">Reference proteome</keyword>
<dbReference type="Pfam" id="PF08477">
    <property type="entry name" value="Roc"/>
    <property type="match status" value="1"/>
</dbReference>
<dbReference type="InterPro" id="IPR027417">
    <property type="entry name" value="P-loop_NTPase"/>
</dbReference>
<dbReference type="GO" id="GO:0005525">
    <property type="term" value="F:GTP binding"/>
    <property type="evidence" value="ECO:0007669"/>
    <property type="project" value="UniProtKB-KW"/>
</dbReference>
<dbReference type="GO" id="GO:0046872">
    <property type="term" value="F:metal ion binding"/>
    <property type="evidence" value="ECO:0007669"/>
    <property type="project" value="UniProtKB-KW"/>
</dbReference>
<dbReference type="SUPFAM" id="SSF144217">
    <property type="entry name" value="CSL zinc finger"/>
    <property type="match status" value="1"/>
</dbReference>
<feature type="domain" description="J" evidence="6">
    <location>
        <begin position="3"/>
        <end position="68"/>
    </location>
</feature>
<dbReference type="Gene3D" id="1.10.287.110">
    <property type="entry name" value="DnaJ domain"/>
    <property type="match status" value="1"/>
</dbReference>
<evidence type="ECO:0000256" key="2">
    <source>
        <dbReference type="ARBA" id="ARBA00022723"/>
    </source>
</evidence>
<organism evidence="8 9">
    <name type="scientific">Caenorhabditis auriculariae</name>
    <dbReference type="NCBI Taxonomy" id="2777116"/>
    <lineage>
        <taxon>Eukaryota</taxon>
        <taxon>Metazoa</taxon>
        <taxon>Ecdysozoa</taxon>
        <taxon>Nematoda</taxon>
        <taxon>Chromadorea</taxon>
        <taxon>Rhabditida</taxon>
        <taxon>Rhabditina</taxon>
        <taxon>Rhabditomorpha</taxon>
        <taxon>Rhabditoidea</taxon>
        <taxon>Rhabditidae</taxon>
        <taxon>Peloderinae</taxon>
        <taxon>Caenorhabditis</taxon>
    </lineage>
</organism>
<sequence>MHSFYDIVNVSEESSSEELKKAYFDFLRRTHPDKVGEDLADIEQLNAAAVIWNRVKTKEGREEYNYWLREQKLRESRGTIAERIEIYEDETEVEEYCRCGDEYQVPPEDIKKIIDRGIFECGSCSLCLEVLKNEHQSDCSRRNGNRKKTSLCNALAGTPGTNFPETVGAAVVMTWHEYRAGTPEQKSELIELWDIDGQRSHHQAAQVFFEGAHGAILVYDVSNKRSEENMGFWMTMLDGKQRKPASGATPLLDLESCPIPVLIVGCKVDIRPQRSLNTYERVFVNTRNKIQSGSPNYINFARGQCLGSPEWSL</sequence>
<evidence type="ECO:0000259" key="7">
    <source>
        <dbReference type="PROSITE" id="PS51074"/>
    </source>
</evidence>
<dbReference type="SUPFAM" id="SSF46565">
    <property type="entry name" value="Chaperone J-domain"/>
    <property type="match status" value="1"/>
</dbReference>
<dbReference type="PROSITE" id="PS51074">
    <property type="entry name" value="DPH_MB"/>
    <property type="match status" value="1"/>
</dbReference>